<dbReference type="PANTHER" id="PTHR35936">
    <property type="entry name" value="MEMBRANE-BOUND LYTIC MUREIN TRANSGLYCOSYLASE F"/>
    <property type="match status" value="1"/>
</dbReference>
<name>A0ABV7HFA4_9GAMM</name>
<dbReference type="EMBL" id="JBHRSZ010000007">
    <property type="protein sequence ID" value="MFC3152552.1"/>
    <property type="molecule type" value="Genomic_DNA"/>
</dbReference>
<comment type="caution">
    <text evidence="5">The sequence shown here is derived from an EMBL/GenBank/DDBJ whole genome shotgun (WGS) entry which is preliminary data.</text>
</comment>
<reference evidence="6" key="1">
    <citation type="journal article" date="2019" name="Int. J. Syst. Evol. Microbiol.">
        <title>The Global Catalogue of Microorganisms (GCM) 10K type strain sequencing project: providing services to taxonomists for standard genome sequencing and annotation.</title>
        <authorList>
            <consortium name="The Broad Institute Genomics Platform"/>
            <consortium name="The Broad Institute Genome Sequencing Center for Infectious Disease"/>
            <person name="Wu L."/>
            <person name="Ma J."/>
        </authorList>
    </citation>
    <scope>NUCLEOTIDE SEQUENCE [LARGE SCALE GENOMIC DNA]</scope>
    <source>
        <strain evidence="6">KCTC 52438</strain>
    </source>
</reference>
<dbReference type="PANTHER" id="PTHR35936:SF25">
    <property type="entry name" value="ABC TRANSPORTER SUBSTRATE-BINDING PROTEIN"/>
    <property type="match status" value="1"/>
</dbReference>
<dbReference type="Pfam" id="PF00497">
    <property type="entry name" value="SBP_bac_3"/>
    <property type="match status" value="1"/>
</dbReference>
<evidence type="ECO:0000313" key="5">
    <source>
        <dbReference type="EMBL" id="MFC3152552.1"/>
    </source>
</evidence>
<feature type="chain" id="PRO_5045573127" evidence="3">
    <location>
        <begin position="36"/>
        <end position="282"/>
    </location>
</feature>
<keyword evidence="6" id="KW-1185">Reference proteome</keyword>
<evidence type="ECO:0000256" key="2">
    <source>
        <dbReference type="ARBA" id="ARBA00022729"/>
    </source>
</evidence>
<sequence>MSVLKNYRTFSSLFKNASKLSIFLLMLALPFTATAAKDHLTQGAPIAVCDDENLWPPYAFTKNKQLTGAMIDATEAIFTTAQLNYQIYLKPWKRCLSQVEHFSGEPAFEVFINGSYSEERAQKFLVSEPVYSTGNAYFYSNTMFDEKPHINNLADLKDFSVCGVHGFNYEMYQIKPSQLSVVASDLHAAFRLLKSGRCEVILNAYAVPFGSQFTDSPMIDDTIKAEIFDELPSQSFHVFVSRKTPRASFLIDQINTAIQRLKKDGSLDRIFRTYLPDCGAEC</sequence>
<evidence type="ECO:0000256" key="3">
    <source>
        <dbReference type="SAM" id="SignalP"/>
    </source>
</evidence>
<dbReference type="InterPro" id="IPR001638">
    <property type="entry name" value="Solute-binding_3/MltF_N"/>
</dbReference>
<evidence type="ECO:0000313" key="6">
    <source>
        <dbReference type="Proteomes" id="UP001595476"/>
    </source>
</evidence>
<proteinExistence type="inferred from homology"/>
<dbReference type="Proteomes" id="UP001595476">
    <property type="component" value="Unassembled WGS sequence"/>
</dbReference>
<organism evidence="5 6">
    <name type="scientific">Litoribrevibacter euphylliae</name>
    <dbReference type="NCBI Taxonomy" id="1834034"/>
    <lineage>
        <taxon>Bacteria</taxon>
        <taxon>Pseudomonadati</taxon>
        <taxon>Pseudomonadota</taxon>
        <taxon>Gammaproteobacteria</taxon>
        <taxon>Oceanospirillales</taxon>
        <taxon>Oceanospirillaceae</taxon>
        <taxon>Litoribrevibacter</taxon>
    </lineage>
</organism>
<dbReference type="RefSeq" id="WP_386722482.1">
    <property type="nucleotide sequence ID" value="NZ_JBHRSZ010000007.1"/>
</dbReference>
<gene>
    <name evidence="5" type="ORF">ACFOEK_16065</name>
</gene>
<feature type="domain" description="Solute-binding protein family 3/N-terminal" evidence="4">
    <location>
        <begin position="54"/>
        <end position="275"/>
    </location>
</feature>
<accession>A0ABV7HFA4</accession>
<evidence type="ECO:0000259" key="4">
    <source>
        <dbReference type="Pfam" id="PF00497"/>
    </source>
</evidence>
<keyword evidence="2 3" id="KW-0732">Signal</keyword>
<feature type="signal peptide" evidence="3">
    <location>
        <begin position="1"/>
        <end position="35"/>
    </location>
</feature>
<evidence type="ECO:0000256" key="1">
    <source>
        <dbReference type="ARBA" id="ARBA00010333"/>
    </source>
</evidence>
<dbReference type="Gene3D" id="3.40.190.10">
    <property type="entry name" value="Periplasmic binding protein-like II"/>
    <property type="match status" value="2"/>
</dbReference>
<protein>
    <submittedName>
        <fullName evidence="5">Substrate-binding periplasmic protein</fullName>
    </submittedName>
</protein>
<dbReference type="SUPFAM" id="SSF53850">
    <property type="entry name" value="Periplasmic binding protein-like II"/>
    <property type="match status" value="1"/>
</dbReference>
<comment type="similarity">
    <text evidence="1">Belongs to the bacterial solute-binding protein 3 family.</text>
</comment>